<dbReference type="PIRSF" id="PIRSF006247">
    <property type="entry name" value="TrkH"/>
    <property type="match status" value="1"/>
</dbReference>
<dbReference type="GO" id="GO:0015379">
    <property type="term" value="F:potassium:chloride symporter activity"/>
    <property type="evidence" value="ECO:0007669"/>
    <property type="project" value="InterPro"/>
</dbReference>
<evidence type="ECO:0000256" key="8">
    <source>
        <dbReference type="ARBA" id="ARBA00022958"/>
    </source>
</evidence>
<evidence type="ECO:0000256" key="1">
    <source>
        <dbReference type="ARBA" id="ARBA00004429"/>
    </source>
</evidence>
<comment type="caution">
    <text evidence="14">The sequence shown here is derived from an EMBL/GenBank/DDBJ whole genome shotgun (WGS) entry which is preliminary data.</text>
</comment>
<keyword evidence="15" id="KW-1185">Reference proteome</keyword>
<feature type="transmembrane region" description="Helical" evidence="13">
    <location>
        <begin position="134"/>
        <end position="159"/>
    </location>
</feature>
<dbReference type="PANTHER" id="PTHR32024">
    <property type="entry name" value="TRK SYSTEM POTASSIUM UPTAKE PROTEIN TRKG-RELATED"/>
    <property type="match status" value="1"/>
</dbReference>
<evidence type="ECO:0000256" key="5">
    <source>
        <dbReference type="ARBA" id="ARBA00022519"/>
    </source>
</evidence>
<feature type="binding site" evidence="12">
    <location>
        <position position="431"/>
    </location>
    <ligand>
        <name>K(+)</name>
        <dbReference type="ChEBI" id="CHEBI:29103"/>
    </ligand>
</feature>
<feature type="binding site" evidence="12">
    <location>
        <position position="109"/>
    </location>
    <ligand>
        <name>K(+)</name>
        <dbReference type="ChEBI" id="CHEBI:29103"/>
    </ligand>
</feature>
<keyword evidence="12" id="KW-0479">Metal-binding</keyword>
<feature type="transmembrane region" description="Helical" evidence="13">
    <location>
        <begin position="12"/>
        <end position="32"/>
    </location>
</feature>
<feature type="transmembrane region" description="Helical" evidence="13">
    <location>
        <begin position="326"/>
        <end position="345"/>
    </location>
</feature>
<dbReference type="Pfam" id="PF02386">
    <property type="entry name" value="TrkH"/>
    <property type="match status" value="1"/>
</dbReference>
<dbReference type="PROSITE" id="PS51257">
    <property type="entry name" value="PROKAR_LIPOPROTEIN"/>
    <property type="match status" value="1"/>
</dbReference>
<feature type="transmembrane region" description="Helical" evidence="13">
    <location>
        <begin position="453"/>
        <end position="473"/>
    </location>
</feature>
<feature type="transmembrane region" description="Helical" evidence="13">
    <location>
        <begin position="389"/>
        <end position="412"/>
    </location>
</feature>
<dbReference type="Proteomes" id="UP000528322">
    <property type="component" value="Unassembled WGS sequence"/>
</dbReference>
<keyword evidence="8 12" id="KW-0630">Potassium</keyword>
<name>A0A7W7Y340_9BACT</name>
<evidence type="ECO:0000256" key="7">
    <source>
        <dbReference type="ARBA" id="ARBA00022692"/>
    </source>
</evidence>
<evidence type="ECO:0000313" key="14">
    <source>
        <dbReference type="EMBL" id="MBB5021054.1"/>
    </source>
</evidence>
<evidence type="ECO:0000313" key="15">
    <source>
        <dbReference type="Proteomes" id="UP000528322"/>
    </source>
</evidence>
<feature type="binding site" evidence="12">
    <location>
        <position position="216"/>
    </location>
    <ligand>
        <name>K(+)</name>
        <dbReference type="ChEBI" id="CHEBI:29103"/>
    </ligand>
</feature>
<evidence type="ECO:0000256" key="2">
    <source>
        <dbReference type="ARBA" id="ARBA00009137"/>
    </source>
</evidence>
<keyword evidence="10" id="KW-0406">Ion transport</keyword>
<accession>A0A7W7Y340</accession>
<feature type="transmembrane region" description="Helical" evidence="13">
    <location>
        <begin position="179"/>
        <end position="198"/>
    </location>
</feature>
<evidence type="ECO:0000256" key="11">
    <source>
        <dbReference type="ARBA" id="ARBA00023136"/>
    </source>
</evidence>
<protein>
    <submittedName>
        <fullName evidence="14">Trk system potassium uptake protein TrkH</fullName>
    </submittedName>
</protein>
<feature type="transmembrane region" description="Helical" evidence="13">
    <location>
        <begin position="233"/>
        <end position="250"/>
    </location>
</feature>
<feature type="transmembrane region" description="Helical" evidence="13">
    <location>
        <begin position="38"/>
        <end position="56"/>
    </location>
</feature>
<proteinExistence type="inferred from homology"/>
<keyword evidence="4" id="KW-1003">Cell membrane</keyword>
<dbReference type="PANTHER" id="PTHR32024:SF2">
    <property type="entry name" value="TRK SYSTEM POTASSIUM UPTAKE PROTEIN TRKG-RELATED"/>
    <property type="match status" value="1"/>
</dbReference>
<keyword evidence="5" id="KW-0997">Cell inner membrane</keyword>
<feature type="transmembrane region" description="Helical" evidence="13">
    <location>
        <begin position="299"/>
        <end position="319"/>
    </location>
</feature>
<sequence length="481" mass="53536">MRPRNLLKSLSVITFVMGCSMIFPVIAGVVYGEQFIPFALLMLTVLGGCGSILWWLRHHDANLNLREGALVVTSVWLVLGLIGSLPFVIYDSTASFSDAFFETISGFTTTGASIMSDIEALPKMILMWRSTMHWFGGMGIIVFSIAVLPMVGNGAMQLIRAEGIMDEKLTPHIRDTAMMLWKVYLAFTIANAILLYWGGMLPFDAINHAFSTIATGGFSTKNDSFGHYAGSDAILWITVFFMILSGINYLAHFKLLKKDFSGYRTDEPRLYLLLFVTISLLAGLMIFRDTSIDLPFYDSMKYAFFTIASIMTTTGFAAIDYVDWTNAFGIFIVMAMVIGGCAGSTAGGIKVIRYVVLFKALGVEIKRMVHPRGVYIMMMDRRKITPGILTAMLGFFALFFCTNAVLIIYLSMRGLDLTTALTTSLAMVGNVGPGLGLVGPMENYSFFAWYDKYILSVAMVIGRLECYTFFVILTREFWKRF</sequence>
<feature type="binding site" evidence="12">
    <location>
        <position position="313"/>
    </location>
    <ligand>
        <name>K(+)</name>
        <dbReference type="ChEBI" id="CHEBI:29103"/>
    </ligand>
</feature>
<gene>
    <name evidence="14" type="ORF">HNR37_000360</name>
</gene>
<dbReference type="GO" id="GO:0046872">
    <property type="term" value="F:metal ion binding"/>
    <property type="evidence" value="ECO:0007669"/>
    <property type="project" value="UniProtKB-KW"/>
</dbReference>
<keyword evidence="9 13" id="KW-1133">Transmembrane helix</keyword>
<evidence type="ECO:0000256" key="4">
    <source>
        <dbReference type="ARBA" id="ARBA00022475"/>
    </source>
</evidence>
<keyword evidence="11 13" id="KW-0472">Membrane</keyword>
<dbReference type="InterPro" id="IPR004772">
    <property type="entry name" value="TrkH"/>
</dbReference>
<feature type="transmembrane region" description="Helical" evidence="13">
    <location>
        <begin position="270"/>
        <end position="287"/>
    </location>
</feature>
<keyword evidence="3" id="KW-0813">Transport</keyword>
<comment type="similarity">
    <text evidence="2">Belongs to the TrkH potassium transport family.</text>
</comment>
<dbReference type="InterPro" id="IPR003445">
    <property type="entry name" value="Cat_transpt"/>
</dbReference>
<keyword evidence="7 13" id="KW-0812">Transmembrane</keyword>
<evidence type="ECO:0000256" key="6">
    <source>
        <dbReference type="ARBA" id="ARBA00022538"/>
    </source>
</evidence>
<evidence type="ECO:0000256" key="12">
    <source>
        <dbReference type="PIRSR" id="PIRSR006247-1"/>
    </source>
</evidence>
<dbReference type="AlphaFoldDB" id="A0A7W7Y340"/>
<evidence type="ECO:0000256" key="10">
    <source>
        <dbReference type="ARBA" id="ARBA00023065"/>
    </source>
</evidence>
<reference evidence="14 15" key="1">
    <citation type="submission" date="2020-08" db="EMBL/GenBank/DDBJ databases">
        <title>Genomic Encyclopedia of Type Strains, Phase IV (KMG-IV): sequencing the most valuable type-strain genomes for metagenomic binning, comparative biology and taxonomic classification.</title>
        <authorList>
            <person name="Goeker M."/>
        </authorList>
    </citation>
    <scope>NUCLEOTIDE SEQUENCE [LARGE SCALE GENOMIC DNA]</scope>
    <source>
        <strain evidence="14 15">DSM 22071</strain>
    </source>
</reference>
<dbReference type="GO" id="GO:0005886">
    <property type="term" value="C:plasma membrane"/>
    <property type="evidence" value="ECO:0007669"/>
    <property type="project" value="UniProtKB-SubCell"/>
</dbReference>
<feature type="binding site" evidence="12">
    <location>
        <position position="110"/>
    </location>
    <ligand>
        <name>K(+)</name>
        <dbReference type="ChEBI" id="CHEBI:29103"/>
    </ligand>
</feature>
<evidence type="ECO:0000256" key="13">
    <source>
        <dbReference type="SAM" id="Phobius"/>
    </source>
</evidence>
<keyword evidence="6" id="KW-0633">Potassium transport</keyword>
<organism evidence="14 15">
    <name type="scientific">Desulfurispira natronophila</name>
    <dbReference type="NCBI Taxonomy" id="682562"/>
    <lineage>
        <taxon>Bacteria</taxon>
        <taxon>Pseudomonadati</taxon>
        <taxon>Chrysiogenota</taxon>
        <taxon>Chrysiogenia</taxon>
        <taxon>Chrysiogenales</taxon>
        <taxon>Chrysiogenaceae</taxon>
        <taxon>Desulfurispira</taxon>
    </lineage>
</organism>
<dbReference type="EMBL" id="JACHID010000002">
    <property type="protein sequence ID" value="MBB5021054.1"/>
    <property type="molecule type" value="Genomic_DNA"/>
</dbReference>
<evidence type="ECO:0000256" key="3">
    <source>
        <dbReference type="ARBA" id="ARBA00022448"/>
    </source>
</evidence>
<comment type="subcellular location">
    <subcellularLocation>
        <location evidence="1">Cell inner membrane</location>
        <topology evidence="1">Multi-pass membrane protein</topology>
    </subcellularLocation>
</comment>
<evidence type="ECO:0000256" key="9">
    <source>
        <dbReference type="ARBA" id="ARBA00022989"/>
    </source>
</evidence>
<feature type="transmembrane region" description="Helical" evidence="13">
    <location>
        <begin position="68"/>
        <end position="90"/>
    </location>
</feature>
<feature type="binding site" evidence="12">
    <location>
        <position position="430"/>
    </location>
    <ligand>
        <name>K(+)</name>
        <dbReference type="ChEBI" id="CHEBI:29103"/>
    </ligand>
</feature>
<feature type="binding site" evidence="12">
    <location>
        <position position="314"/>
    </location>
    <ligand>
        <name>K(+)</name>
        <dbReference type="ChEBI" id="CHEBI:29103"/>
    </ligand>
</feature>